<comment type="caution">
    <text evidence="4">The sequence shown here is derived from an EMBL/GenBank/DDBJ whole genome shotgun (WGS) entry which is preliminary data.</text>
</comment>
<dbReference type="SUPFAM" id="SSF53335">
    <property type="entry name" value="S-adenosyl-L-methionine-dependent methyltransferases"/>
    <property type="match status" value="1"/>
</dbReference>
<dbReference type="EMBL" id="BSFF01000001">
    <property type="protein sequence ID" value="GLK54576.1"/>
    <property type="molecule type" value="Genomic_DNA"/>
</dbReference>
<protein>
    <submittedName>
        <fullName evidence="4 5">Methyltransferase</fullName>
    </submittedName>
</protein>
<dbReference type="GO" id="GO:0009312">
    <property type="term" value="P:oligosaccharide biosynthetic process"/>
    <property type="evidence" value="ECO:0007669"/>
    <property type="project" value="InterPro"/>
</dbReference>
<dbReference type="PANTHER" id="PTHR43464:SF19">
    <property type="entry name" value="UBIQUINONE BIOSYNTHESIS O-METHYLTRANSFERASE, MITOCHONDRIAL"/>
    <property type="match status" value="1"/>
</dbReference>
<dbReference type="Pfam" id="PF05401">
    <property type="entry name" value="NodS"/>
    <property type="match status" value="1"/>
</dbReference>
<dbReference type="Gene3D" id="3.40.50.150">
    <property type="entry name" value="Vaccinia Virus protein VP39"/>
    <property type="match status" value="1"/>
</dbReference>
<dbReference type="EMBL" id="JAFBCY010000002">
    <property type="protein sequence ID" value="MBM7851518.1"/>
    <property type="molecule type" value="Genomic_DNA"/>
</dbReference>
<dbReference type="RefSeq" id="WP_204949943.1">
    <property type="nucleotide sequence ID" value="NZ_BSFF01000001.1"/>
</dbReference>
<organism evidence="4 7">
    <name type="scientific">Methylopila capsulata</name>
    <dbReference type="NCBI Taxonomy" id="61654"/>
    <lineage>
        <taxon>Bacteria</taxon>
        <taxon>Pseudomonadati</taxon>
        <taxon>Pseudomonadota</taxon>
        <taxon>Alphaproteobacteria</taxon>
        <taxon>Hyphomicrobiales</taxon>
        <taxon>Methylopilaceae</taxon>
        <taxon>Methylopila</taxon>
    </lineage>
</organism>
<dbReference type="InterPro" id="IPR029063">
    <property type="entry name" value="SAM-dependent_MTases_sf"/>
</dbReference>
<dbReference type="Proteomes" id="UP000758856">
    <property type="component" value="Unassembled WGS sequence"/>
</dbReference>
<reference evidence="4" key="3">
    <citation type="submission" date="2023-01" db="EMBL/GenBank/DDBJ databases">
        <authorList>
            <person name="Sun Q."/>
            <person name="Evtushenko L."/>
        </authorList>
    </citation>
    <scope>NUCLEOTIDE SEQUENCE</scope>
    <source>
        <strain evidence="4">VKM B-1606</strain>
    </source>
</reference>
<reference evidence="5 6" key="2">
    <citation type="submission" date="2021-01" db="EMBL/GenBank/DDBJ databases">
        <title>Genomic Encyclopedia of Type Strains, Phase IV (KMG-IV): sequencing the most valuable type-strain genomes for metagenomic binning, comparative biology and taxonomic classification.</title>
        <authorList>
            <person name="Goeker M."/>
        </authorList>
    </citation>
    <scope>NUCLEOTIDE SEQUENCE [LARGE SCALE GENOMIC DNA]</scope>
    <source>
        <strain evidence="5 6">DSM 6130</strain>
    </source>
</reference>
<name>A0A9W6IT17_9HYPH</name>
<keyword evidence="1 4" id="KW-0489">Methyltransferase</keyword>
<keyword evidence="6" id="KW-1185">Reference proteome</keyword>
<proteinExistence type="predicted"/>
<evidence type="ECO:0000256" key="3">
    <source>
        <dbReference type="ARBA" id="ARBA00022691"/>
    </source>
</evidence>
<dbReference type="GO" id="GO:0032259">
    <property type="term" value="P:methylation"/>
    <property type="evidence" value="ECO:0007669"/>
    <property type="project" value="UniProtKB-KW"/>
</dbReference>
<evidence type="ECO:0000313" key="4">
    <source>
        <dbReference type="EMBL" id="GLK54576.1"/>
    </source>
</evidence>
<accession>A0A9W6IT17</accession>
<dbReference type="GO" id="GO:0008757">
    <property type="term" value="F:S-adenosylmethionine-dependent methyltransferase activity"/>
    <property type="evidence" value="ECO:0007669"/>
    <property type="project" value="InterPro"/>
</dbReference>
<dbReference type="Proteomes" id="UP001143400">
    <property type="component" value="Unassembled WGS sequence"/>
</dbReference>
<dbReference type="AlphaFoldDB" id="A0A9W6IT17"/>
<reference evidence="4" key="1">
    <citation type="journal article" date="2014" name="Int. J. Syst. Evol. Microbiol.">
        <title>Complete genome sequence of Corynebacterium casei LMG S-19264T (=DSM 44701T), isolated from a smear-ripened cheese.</title>
        <authorList>
            <consortium name="US DOE Joint Genome Institute (JGI-PGF)"/>
            <person name="Walter F."/>
            <person name="Albersmeier A."/>
            <person name="Kalinowski J."/>
            <person name="Ruckert C."/>
        </authorList>
    </citation>
    <scope>NUCLEOTIDE SEQUENCE</scope>
    <source>
        <strain evidence="4">VKM B-1606</strain>
    </source>
</reference>
<keyword evidence="2" id="KW-0808">Transferase</keyword>
<sequence>MRPDHSLPPDYFEGMFKADPDPWRFETSAYEQAKYDRTIAALAGRRYDRALEVGCANGVLTRRVADHAGELVALDVSDSALAAARARCEGLETVSFSRATFPAEAPAGAFDLILLSEVVYYWSDADILLAGRRIDAALAAGGDLLLVHWIGETDYPQTGDEAVAKLADAISAPFQAARSERTDRYRLDLWRRAP</sequence>
<dbReference type="CDD" id="cd02440">
    <property type="entry name" value="AdoMet_MTases"/>
    <property type="match status" value="1"/>
</dbReference>
<evidence type="ECO:0000313" key="5">
    <source>
        <dbReference type="EMBL" id="MBM7851518.1"/>
    </source>
</evidence>
<keyword evidence="3" id="KW-0949">S-adenosyl-L-methionine</keyword>
<dbReference type="PANTHER" id="PTHR43464">
    <property type="entry name" value="METHYLTRANSFERASE"/>
    <property type="match status" value="1"/>
</dbReference>
<evidence type="ECO:0000313" key="6">
    <source>
        <dbReference type="Proteomes" id="UP000758856"/>
    </source>
</evidence>
<evidence type="ECO:0000256" key="2">
    <source>
        <dbReference type="ARBA" id="ARBA00022679"/>
    </source>
</evidence>
<evidence type="ECO:0000256" key="1">
    <source>
        <dbReference type="ARBA" id="ARBA00022603"/>
    </source>
</evidence>
<gene>
    <name evidence="4" type="ORF">GCM10008170_05950</name>
    <name evidence="5" type="ORF">JOD31_001743</name>
</gene>
<evidence type="ECO:0000313" key="7">
    <source>
        <dbReference type="Proteomes" id="UP001143400"/>
    </source>
</evidence>
<dbReference type="InterPro" id="IPR008715">
    <property type="entry name" value="SAM-MeTfrase_NodS-like"/>
</dbReference>